<accession>A0A1C1CVC5</accession>
<name>A0A1C1CVC5_9EURO</name>
<comment type="similarity">
    <text evidence="1">Belongs to the OBAP family.</text>
</comment>
<proteinExistence type="inferred from homology"/>
<evidence type="ECO:0000313" key="3">
    <source>
        <dbReference type="Proteomes" id="UP000094526"/>
    </source>
</evidence>
<dbReference type="PANTHER" id="PTHR31360">
    <property type="match status" value="1"/>
</dbReference>
<reference evidence="3" key="1">
    <citation type="submission" date="2015-07" db="EMBL/GenBank/DDBJ databases">
        <authorList>
            <person name="Teixeira M.M."/>
            <person name="Souza R.C."/>
            <person name="Almeida L.G."/>
            <person name="Vicente V.A."/>
            <person name="de Hoog S."/>
            <person name="Bocca A.L."/>
            <person name="de Almeida S.R."/>
            <person name="Vasconcelos A.T."/>
            <person name="Felipe M.S."/>
        </authorList>
    </citation>
    <scope>NUCLEOTIDE SEQUENCE [LARGE SCALE GENOMIC DNA]</scope>
    <source>
        <strain evidence="3">KSF</strain>
    </source>
</reference>
<dbReference type="Pfam" id="PF06884">
    <property type="entry name" value="DUF1264"/>
    <property type="match status" value="1"/>
</dbReference>
<gene>
    <name evidence="2" type="ORF">CLCR_11076</name>
</gene>
<dbReference type="eggNOG" id="ENOG502QR3B">
    <property type="taxonomic scope" value="Eukaryota"/>
</dbReference>
<comment type="caution">
    <text evidence="2">The sequence shown here is derived from an EMBL/GenBank/DDBJ whole genome shotgun (WGS) entry which is preliminary data.</text>
</comment>
<keyword evidence="3" id="KW-1185">Reference proteome</keyword>
<dbReference type="VEuPathDB" id="FungiDB:G647_03849"/>
<dbReference type="STRING" id="86049.A0A1C1CVC5"/>
<organism evidence="2 3">
    <name type="scientific">Cladophialophora carrionii</name>
    <dbReference type="NCBI Taxonomy" id="86049"/>
    <lineage>
        <taxon>Eukaryota</taxon>
        <taxon>Fungi</taxon>
        <taxon>Dikarya</taxon>
        <taxon>Ascomycota</taxon>
        <taxon>Pezizomycotina</taxon>
        <taxon>Eurotiomycetes</taxon>
        <taxon>Chaetothyriomycetidae</taxon>
        <taxon>Chaetothyriales</taxon>
        <taxon>Herpotrichiellaceae</taxon>
        <taxon>Cladophialophora</taxon>
    </lineage>
</organism>
<dbReference type="PANTHER" id="PTHR31360:SF0">
    <property type="entry name" value="OIL BODY-ASSOCIATED PROTEIN 1B"/>
    <property type="match status" value="1"/>
</dbReference>
<dbReference type="InterPro" id="IPR010686">
    <property type="entry name" value="OBAP-like"/>
</dbReference>
<dbReference type="Proteomes" id="UP000094526">
    <property type="component" value="Unassembled WGS sequence"/>
</dbReference>
<dbReference type="AlphaFoldDB" id="A0A1C1CVC5"/>
<dbReference type="VEuPathDB" id="FungiDB:CLCR_11076"/>
<evidence type="ECO:0000256" key="1">
    <source>
        <dbReference type="ARBA" id="ARBA00009740"/>
    </source>
</evidence>
<evidence type="ECO:0000313" key="2">
    <source>
        <dbReference type="EMBL" id="OCT52453.1"/>
    </source>
</evidence>
<sequence>MANRNGSYGKLYHFWQVDRGDELPLGPPNLMGSLTEFQQLDVDKEMAARNNELGIDQAEKRKVREPINLPGVPENSDSWWKEAKSAKRGIYSTG</sequence>
<dbReference type="OrthoDB" id="1901244at2759"/>
<dbReference type="EMBL" id="LGRB01000008">
    <property type="protein sequence ID" value="OCT52453.1"/>
    <property type="molecule type" value="Genomic_DNA"/>
</dbReference>
<protein>
    <submittedName>
        <fullName evidence="2">Uncharacterized protein</fullName>
    </submittedName>
</protein>